<evidence type="ECO:0000256" key="3">
    <source>
        <dbReference type="ARBA" id="ARBA00022692"/>
    </source>
</evidence>
<dbReference type="PANTHER" id="PTHR23130:SF171">
    <property type="entry name" value="OS01G0895300 PROTEIN"/>
    <property type="match status" value="1"/>
</dbReference>
<comment type="subcellular location">
    <subcellularLocation>
        <location evidence="1">Membrane</location>
    </subcellularLocation>
</comment>
<dbReference type="Proteomes" id="UP000268014">
    <property type="component" value="Unassembled WGS sequence"/>
</dbReference>
<dbReference type="Gene3D" id="1.20.120.1770">
    <property type="match status" value="1"/>
</dbReference>
<reference evidence="10 11" key="2">
    <citation type="submission" date="2018-11" db="EMBL/GenBank/DDBJ databases">
        <authorList>
            <consortium name="Pathogen Informatics"/>
        </authorList>
    </citation>
    <scope>NUCLEOTIDE SEQUENCE [LARGE SCALE GENOMIC DNA]</scope>
    <source>
        <strain evidence="10 11">MHpl1</strain>
    </source>
</reference>
<dbReference type="SMART" id="SM00665">
    <property type="entry name" value="B561"/>
    <property type="match status" value="1"/>
</dbReference>
<dbReference type="WBParaSite" id="HPLM_0000016901-mRNA-1">
    <property type="protein sequence ID" value="HPLM_0000016901-mRNA-1"/>
    <property type="gene ID" value="HPLM_0000016901"/>
</dbReference>
<feature type="domain" description="Cytochrome b561" evidence="9">
    <location>
        <begin position="131"/>
        <end position="361"/>
    </location>
</feature>
<feature type="transmembrane region" description="Helical" evidence="8">
    <location>
        <begin position="347"/>
        <end position="368"/>
    </location>
</feature>
<feature type="transmembrane region" description="Helical" evidence="8">
    <location>
        <begin position="214"/>
        <end position="232"/>
    </location>
</feature>
<organism evidence="12">
    <name type="scientific">Haemonchus placei</name>
    <name type="common">Barber's pole worm</name>
    <dbReference type="NCBI Taxonomy" id="6290"/>
    <lineage>
        <taxon>Eukaryota</taxon>
        <taxon>Metazoa</taxon>
        <taxon>Ecdysozoa</taxon>
        <taxon>Nematoda</taxon>
        <taxon>Chromadorea</taxon>
        <taxon>Rhabditida</taxon>
        <taxon>Rhabditina</taxon>
        <taxon>Rhabditomorpha</taxon>
        <taxon>Strongyloidea</taxon>
        <taxon>Trichostrongylidae</taxon>
        <taxon>Haemonchus</taxon>
    </lineage>
</organism>
<evidence type="ECO:0000256" key="1">
    <source>
        <dbReference type="ARBA" id="ARBA00004370"/>
    </source>
</evidence>
<evidence type="ECO:0000256" key="4">
    <source>
        <dbReference type="ARBA" id="ARBA00022729"/>
    </source>
</evidence>
<dbReference type="EMBL" id="UZAF01000089">
    <property type="protein sequence ID" value="VDO04648.1"/>
    <property type="molecule type" value="Genomic_DNA"/>
</dbReference>
<dbReference type="GO" id="GO:0016020">
    <property type="term" value="C:membrane"/>
    <property type="evidence" value="ECO:0007669"/>
    <property type="project" value="UniProtKB-SubCell"/>
</dbReference>
<feature type="transmembrane region" description="Helical" evidence="8">
    <location>
        <begin position="167"/>
        <end position="189"/>
    </location>
</feature>
<dbReference type="CDD" id="cd08760">
    <property type="entry name" value="Cyt_b561_FRRS1_like"/>
    <property type="match status" value="1"/>
</dbReference>
<keyword evidence="7 8" id="KW-0472">Membrane</keyword>
<dbReference type="InterPro" id="IPR006593">
    <property type="entry name" value="Cyt_b561/ferric_Rdtase_TM"/>
</dbReference>
<keyword evidence="11" id="KW-1185">Reference proteome</keyword>
<evidence type="ECO:0000313" key="11">
    <source>
        <dbReference type="Proteomes" id="UP000268014"/>
    </source>
</evidence>
<proteinExistence type="predicted"/>
<dbReference type="SMART" id="SM00664">
    <property type="entry name" value="DoH"/>
    <property type="match status" value="1"/>
</dbReference>
<dbReference type="InterPro" id="IPR005018">
    <property type="entry name" value="DOMON_domain"/>
</dbReference>
<dbReference type="PANTHER" id="PTHR23130">
    <property type="entry name" value="CYTOCHROME B561 AND DOMON DOMAIN-CONTAINING PROTEIN"/>
    <property type="match status" value="1"/>
</dbReference>
<dbReference type="PROSITE" id="PS50939">
    <property type="entry name" value="CYTOCHROME_B561"/>
    <property type="match status" value="1"/>
</dbReference>
<keyword evidence="3 8" id="KW-0812">Transmembrane</keyword>
<keyword evidence="4" id="KW-0732">Signal</keyword>
<evidence type="ECO:0000259" key="9">
    <source>
        <dbReference type="PROSITE" id="PS50939"/>
    </source>
</evidence>
<reference evidence="12" key="1">
    <citation type="submission" date="2017-02" db="UniProtKB">
        <authorList>
            <consortium name="WormBaseParasite"/>
        </authorList>
    </citation>
    <scope>IDENTIFICATION</scope>
</reference>
<accession>A0A0N4VSA2</accession>
<keyword evidence="2" id="KW-0813">Transport</keyword>
<sequence length="374" mass="40821">METKSFVVMIDGDSLAMELAGTPPAANGYVAVGFSKDEFMGDDMVVFCATLNGQPTGGLALNGQKPSNTIISNVGIQNVLRTSNTGGLLYCAINQRLDPNQNNLLNLNNTYQILLAAGPTEGNRLSYHQSNRYVMPRTRMSAYVRGVGMVENPLLDEGDRSNNDKLMIAHAILMVLSWSIFISTAILFARHMKGQCPNSAICGLQLWFHFHRTLNIIGVAGTIAGFVVVFVAKDWRWVGPKAYQSSELNNQWGPVHAMLGLIACVVAWAQPLNAVFRMFSDRDAALGIYIAFVAVAGLTCIVMELLTFKNWWTGRHRVSGEIEMVRVGGTTTATYTDSIEKTQRLQVLILLFFVVVAIGTAVAISVLIGKKNIA</sequence>
<evidence type="ECO:0000256" key="8">
    <source>
        <dbReference type="SAM" id="Phobius"/>
    </source>
</evidence>
<evidence type="ECO:0000313" key="10">
    <source>
        <dbReference type="EMBL" id="VDO04648.1"/>
    </source>
</evidence>
<dbReference type="OMA" id="VFNWGHW"/>
<protein>
    <submittedName>
        <fullName evidence="12">Cytochrome b561 domain-containing protein</fullName>
    </submittedName>
</protein>
<dbReference type="AlphaFoldDB" id="A0A0N4VSA2"/>
<keyword evidence="5" id="KW-0249">Electron transport</keyword>
<evidence type="ECO:0000256" key="2">
    <source>
        <dbReference type="ARBA" id="ARBA00022448"/>
    </source>
</evidence>
<dbReference type="OrthoDB" id="2419613at2759"/>
<feature type="transmembrane region" description="Helical" evidence="8">
    <location>
        <begin position="252"/>
        <end position="272"/>
    </location>
</feature>
<dbReference type="Pfam" id="PF03351">
    <property type="entry name" value="DOMON"/>
    <property type="match status" value="1"/>
</dbReference>
<evidence type="ECO:0000313" key="12">
    <source>
        <dbReference type="WBParaSite" id="HPLM_0000016901-mRNA-1"/>
    </source>
</evidence>
<keyword evidence="6 8" id="KW-1133">Transmembrane helix</keyword>
<name>A0A0N4VSA2_HAEPC</name>
<evidence type="ECO:0000256" key="6">
    <source>
        <dbReference type="ARBA" id="ARBA00022989"/>
    </source>
</evidence>
<gene>
    <name evidence="10" type="ORF">HPLM_LOCUS170</name>
</gene>
<evidence type="ECO:0000256" key="5">
    <source>
        <dbReference type="ARBA" id="ARBA00022982"/>
    </source>
</evidence>
<feature type="transmembrane region" description="Helical" evidence="8">
    <location>
        <begin position="284"/>
        <end position="306"/>
    </location>
</feature>
<evidence type="ECO:0000256" key="7">
    <source>
        <dbReference type="ARBA" id="ARBA00023136"/>
    </source>
</evidence>
<dbReference type="STRING" id="6290.A0A0N4VSA2"/>